<dbReference type="Proteomes" id="UP000246680">
    <property type="component" value="Genome"/>
</dbReference>
<evidence type="ECO:0000313" key="2">
    <source>
        <dbReference type="Proteomes" id="UP000246680"/>
    </source>
</evidence>
<reference evidence="1 2" key="1">
    <citation type="submission" date="2018-03" db="EMBL/GenBank/DDBJ databases">
        <authorList>
            <person name="Larson N.K."/>
            <person name="Bergman A.R."/>
            <person name="Mungyu A."/>
            <person name="LaBossier N."/>
            <person name="Vanhorne G."/>
            <person name="Marquez P."/>
            <person name="Bowman C.A."/>
            <person name="Russell D.A."/>
            <person name="Pope W.H."/>
            <person name="Jacobs-Sera D."/>
            <person name="Hatfull G.F."/>
        </authorList>
    </citation>
    <scope>NUCLEOTIDE SEQUENCE [LARGE SCALE GENOMIC DNA]</scope>
</reference>
<name>A0A2S1PAD5_9CAUD</name>
<dbReference type="EMBL" id="MH077576">
    <property type="protein sequence ID" value="AWH13526.1"/>
    <property type="molecule type" value="Genomic_DNA"/>
</dbReference>
<sequence>MSTVRYQVAGYSPQGRSKAYYLKGADFPPATTTDGRDQLTAALDYLSSLFDPESGFQLAGIGVEVLTDVPLPAGQSAEEQRTAWATSLGDYTPLFDLVGPLEEA</sequence>
<evidence type="ECO:0000313" key="1">
    <source>
        <dbReference type="EMBL" id="AWH13526.1"/>
    </source>
</evidence>
<protein>
    <submittedName>
        <fullName evidence="1">Uncharacterized protein</fullName>
    </submittedName>
</protein>
<gene>
    <name evidence="1" type="primary">8</name>
    <name evidence="1" type="ORF">SEA_ABBYPAIGE_8</name>
</gene>
<organism evidence="1 2">
    <name type="scientific">Mycobacterium phage AbbyPaige</name>
    <dbReference type="NCBI Taxonomy" id="2163589"/>
    <lineage>
        <taxon>Viruses</taxon>
        <taxon>Duplodnaviria</taxon>
        <taxon>Heunggongvirae</taxon>
        <taxon>Uroviricota</taxon>
        <taxon>Caudoviricetes</taxon>
        <taxon>Turbidovirus</taxon>
        <taxon>Turbidovirus turbido</taxon>
    </lineage>
</organism>
<proteinExistence type="predicted"/>
<accession>A0A2S1PAD5</accession>